<dbReference type="GO" id="GO:0008483">
    <property type="term" value="F:transaminase activity"/>
    <property type="evidence" value="ECO:0007669"/>
    <property type="project" value="UniProtKB-KW"/>
</dbReference>
<organism evidence="2 3">
    <name type="scientific">Actinophytocola gossypii</name>
    <dbReference type="NCBI Taxonomy" id="2812003"/>
    <lineage>
        <taxon>Bacteria</taxon>
        <taxon>Bacillati</taxon>
        <taxon>Actinomycetota</taxon>
        <taxon>Actinomycetes</taxon>
        <taxon>Pseudonocardiales</taxon>
        <taxon>Pseudonocardiaceae</taxon>
    </lineage>
</organism>
<sequence length="338" mass="35584">MRLAHGQQFDLPPGYLNTASIGVPPVAAADALEREVRRWRTGAARPPDYDDHVTTARAAWASLVGVPPTRVASASNVSQLVGLVAASLPPATRVLTLAGEFTSVTFPFAARGMPVTEVSADELPSRIADHDLVAVSAVQSADGAVLDLAALRAAKGGTPVLLDVTQAAGWLPLDLDWADWVVGAGYKWLLAPRGVAWLAARPEALERTVPVAANWFAAADPWDGIYGMPLRLAPDARRLDLSPVWFAQLGAAASLPWLAGLDLAEVRAHCVALADAVLAARDLPPRGSAIVSLDLSDEQAAKLAAAGVAGSIRAGRTRLAFHLYNDWDDVDLVVDSTR</sequence>
<dbReference type="SUPFAM" id="SSF53383">
    <property type="entry name" value="PLP-dependent transferases"/>
    <property type="match status" value="1"/>
</dbReference>
<proteinExistence type="predicted"/>
<dbReference type="RefSeq" id="WP_260192071.1">
    <property type="nucleotide sequence ID" value="NZ_JAFFZE010000013.1"/>
</dbReference>
<accession>A0ABT2J9W9</accession>
<feature type="domain" description="Aminotransferase class V" evidence="1">
    <location>
        <begin position="120"/>
        <end position="274"/>
    </location>
</feature>
<evidence type="ECO:0000313" key="2">
    <source>
        <dbReference type="EMBL" id="MCT2584663.1"/>
    </source>
</evidence>
<dbReference type="PANTHER" id="PTHR43586:SF21">
    <property type="entry name" value="PYRIDOXAL PHOSPHATE (PLP)-DEPENDENT ASPARTATE AMINOTRANSFERASE SUPERFAMILY"/>
    <property type="match status" value="1"/>
</dbReference>
<dbReference type="InterPro" id="IPR015424">
    <property type="entry name" value="PyrdxlP-dep_Trfase"/>
</dbReference>
<dbReference type="InterPro" id="IPR000192">
    <property type="entry name" value="Aminotrans_V_dom"/>
</dbReference>
<dbReference type="EMBL" id="JAFFZE010000013">
    <property type="protein sequence ID" value="MCT2584663.1"/>
    <property type="molecule type" value="Genomic_DNA"/>
</dbReference>
<dbReference type="InterPro" id="IPR015422">
    <property type="entry name" value="PyrdxlP-dep_Trfase_small"/>
</dbReference>
<comment type="caution">
    <text evidence="2">The sequence shown here is derived from an EMBL/GenBank/DDBJ whole genome shotgun (WGS) entry which is preliminary data.</text>
</comment>
<keyword evidence="3" id="KW-1185">Reference proteome</keyword>
<dbReference type="Gene3D" id="3.90.1150.10">
    <property type="entry name" value="Aspartate Aminotransferase, domain 1"/>
    <property type="match status" value="1"/>
</dbReference>
<keyword evidence="2" id="KW-0808">Transferase</keyword>
<evidence type="ECO:0000259" key="1">
    <source>
        <dbReference type="Pfam" id="PF00266"/>
    </source>
</evidence>
<reference evidence="2 3" key="1">
    <citation type="submission" date="2021-02" db="EMBL/GenBank/DDBJ databases">
        <title>Actinophytocola xerophila sp. nov., isolated from soil of cotton cropping field.</title>
        <authorList>
            <person name="Huang R."/>
            <person name="Chen X."/>
            <person name="Ge X."/>
            <person name="Liu W."/>
        </authorList>
    </citation>
    <scope>NUCLEOTIDE SEQUENCE [LARGE SCALE GENOMIC DNA]</scope>
    <source>
        <strain evidence="2 3">S1-96</strain>
    </source>
</reference>
<keyword evidence="2" id="KW-0032">Aminotransferase</keyword>
<dbReference type="Pfam" id="PF00266">
    <property type="entry name" value="Aminotran_5"/>
    <property type="match status" value="1"/>
</dbReference>
<protein>
    <submittedName>
        <fullName evidence="2">Aminotransferase class V-fold PLP-dependent enzyme</fullName>
    </submittedName>
</protein>
<dbReference type="Gene3D" id="3.40.640.10">
    <property type="entry name" value="Type I PLP-dependent aspartate aminotransferase-like (Major domain)"/>
    <property type="match status" value="1"/>
</dbReference>
<dbReference type="InterPro" id="IPR015421">
    <property type="entry name" value="PyrdxlP-dep_Trfase_major"/>
</dbReference>
<evidence type="ECO:0000313" key="3">
    <source>
        <dbReference type="Proteomes" id="UP001156441"/>
    </source>
</evidence>
<dbReference type="PANTHER" id="PTHR43586">
    <property type="entry name" value="CYSTEINE DESULFURASE"/>
    <property type="match status" value="1"/>
</dbReference>
<name>A0ABT2J9W9_9PSEU</name>
<gene>
    <name evidence="2" type="ORF">JT362_16220</name>
</gene>
<dbReference type="Proteomes" id="UP001156441">
    <property type="component" value="Unassembled WGS sequence"/>
</dbReference>